<reference evidence="2 3" key="1">
    <citation type="submission" date="2017-12" db="EMBL/GenBank/DDBJ databases">
        <title>High-resolution comparative analysis of great ape genomes.</title>
        <authorList>
            <person name="Pollen A."/>
            <person name="Hastie A."/>
            <person name="Hormozdiari F."/>
            <person name="Dougherty M."/>
            <person name="Liu R."/>
            <person name="Chaisson M."/>
            <person name="Hoppe E."/>
            <person name="Hill C."/>
            <person name="Pang A."/>
            <person name="Hillier L."/>
            <person name="Baker C."/>
            <person name="Armstrong J."/>
            <person name="Shendure J."/>
            <person name="Paten B."/>
            <person name="Wilson R."/>
            <person name="Chao H."/>
            <person name="Schneider V."/>
            <person name="Ventura M."/>
            <person name="Kronenberg Z."/>
            <person name="Murali S."/>
            <person name="Gordon D."/>
            <person name="Cantsilieris S."/>
            <person name="Munson K."/>
            <person name="Nelson B."/>
            <person name="Raja A."/>
            <person name="Underwood J."/>
            <person name="Diekhans M."/>
            <person name="Fiddes I."/>
            <person name="Haussler D."/>
            <person name="Eichler E."/>
        </authorList>
    </citation>
    <scope>NUCLEOTIDE SEQUENCE [LARGE SCALE GENOMIC DNA]</scope>
    <source>
        <strain evidence="2">Yerkes chimp pedigree #C0471</strain>
    </source>
</reference>
<proteinExistence type="predicted"/>
<dbReference type="PANTHER" id="PTHR22740">
    <property type="entry name" value="PROTEIN KRBA1"/>
    <property type="match status" value="1"/>
</dbReference>
<sequence length="103" mass="10729">MRENYETLVSVGTAELLPLSAFLSPSEPGRAVGGGSHADEGQEPAGCGDPQGGQPRHSLHLTALVQLVKEIPEFLFGEVKGAMDSPESESRGASLDGERASPE</sequence>
<evidence type="ECO:0000313" key="2">
    <source>
        <dbReference type="EMBL" id="PNJ00025.1"/>
    </source>
</evidence>
<name>A0A2J8QUS9_PANTR</name>
<gene>
    <name evidence="2" type="ORF">CK820_G0014246</name>
</gene>
<protein>
    <submittedName>
        <fullName evidence="2">KRBA1 isoform 4</fullName>
    </submittedName>
</protein>
<accession>A0A2J8QUS9</accession>
<organism evidence="2 3">
    <name type="scientific">Pan troglodytes</name>
    <name type="common">Chimpanzee</name>
    <dbReference type="NCBI Taxonomy" id="9598"/>
    <lineage>
        <taxon>Eukaryota</taxon>
        <taxon>Metazoa</taxon>
        <taxon>Chordata</taxon>
        <taxon>Craniata</taxon>
        <taxon>Vertebrata</taxon>
        <taxon>Euteleostomi</taxon>
        <taxon>Mammalia</taxon>
        <taxon>Eutheria</taxon>
        <taxon>Euarchontoglires</taxon>
        <taxon>Primates</taxon>
        <taxon>Haplorrhini</taxon>
        <taxon>Catarrhini</taxon>
        <taxon>Hominidae</taxon>
        <taxon>Pan</taxon>
    </lineage>
</organism>
<dbReference type="AlphaFoldDB" id="A0A2J8QUS9"/>
<feature type="region of interest" description="Disordered" evidence="1">
    <location>
        <begin position="26"/>
        <end position="57"/>
    </location>
</feature>
<comment type="caution">
    <text evidence="2">The sequence shown here is derived from an EMBL/GenBank/DDBJ whole genome shotgun (WGS) entry which is preliminary data.</text>
</comment>
<evidence type="ECO:0000313" key="3">
    <source>
        <dbReference type="Proteomes" id="UP000236370"/>
    </source>
</evidence>
<dbReference type="InterPro" id="IPR040095">
    <property type="entry name" value="KRBA1"/>
</dbReference>
<feature type="non-terminal residue" evidence="2">
    <location>
        <position position="103"/>
    </location>
</feature>
<dbReference type="EMBL" id="NBAG03000017">
    <property type="protein sequence ID" value="PNJ00025.1"/>
    <property type="molecule type" value="Genomic_DNA"/>
</dbReference>
<feature type="region of interest" description="Disordered" evidence="1">
    <location>
        <begin position="79"/>
        <end position="103"/>
    </location>
</feature>
<dbReference type="Proteomes" id="UP000236370">
    <property type="component" value="Unassembled WGS sequence"/>
</dbReference>
<dbReference type="PANTHER" id="PTHR22740:SF3">
    <property type="entry name" value="PROTEIN KRBA1"/>
    <property type="match status" value="1"/>
</dbReference>
<evidence type="ECO:0000256" key="1">
    <source>
        <dbReference type="SAM" id="MobiDB-lite"/>
    </source>
</evidence>